<evidence type="ECO:0000256" key="4">
    <source>
        <dbReference type="ARBA" id="ARBA00023054"/>
    </source>
</evidence>
<keyword evidence="5" id="KW-0131">Cell cycle</keyword>
<dbReference type="GO" id="GO:0051301">
    <property type="term" value="P:cell division"/>
    <property type="evidence" value="ECO:0007669"/>
    <property type="project" value="UniProtKB-KW"/>
</dbReference>
<name>A0A1T4R6N0_9ENTE</name>
<evidence type="ECO:0000256" key="2">
    <source>
        <dbReference type="ARBA" id="ARBA00022490"/>
    </source>
</evidence>
<proteinExistence type="predicted"/>
<evidence type="ECO:0000256" key="7">
    <source>
        <dbReference type="SAM" id="MobiDB-lite"/>
    </source>
</evidence>
<reference evidence="8 9" key="1">
    <citation type="submission" date="2017-02" db="EMBL/GenBank/DDBJ databases">
        <authorList>
            <person name="Peterson S.W."/>
        </authorList>
    </citation>
    <scope>NUCLEOTIDE SEQUENCE [LARGE SCALE GENOMIC DNA]</scope>
    <source>
        <strain evidence="8 9">ATCC BAA-1030</strain>
    </source>
</reference>
<keyword evidence="2" id="KW-0963">Cytoplasm</keyword>
<dbReference type="NCBIfam" id="NF010725">
    <property type="entry name" value="PRK14127.1"/>
    <property type="match status" value="1"/>
</dbReference>
<dbReference type="Pfam" id="PF05103">
    <property type="entry name" value="DivIVA"/>
    <property type="match status" value="1"/>
</dbReference>
<dbReference type="PANTHER" id="PTHR35794">
    <property type="entry name" value="CELL DIVISION PROTEIN DIVIVA"/>
    <property type="match status" value="1"/>
</dbReference>
<dbReference type="Proteomes" id="UP000190328">
    <property type="component" value="Unassembled WGS sequence"/>
</dbReference>
<evidence type="ECO:0000256" key="6">
    <source>
        <dbReference type="SAM" id="Coils"/>
    </source>
</evidence>
<dbReference type="EMBL" id="FUXI01000039">
    <property type="protein sequence ID" value="SKA11328.1"/>
    <property type="molecule type" value="Genomic_DNA"/>
</dbReference>
<dbReference type="RefSeq" id="WP_078808341.1">
    <property type="nucleotide sequence ID" value="NZ_FUXI01000039.1"/>
</dbReference>
<gene>
    <name evidence="8" type="ORF">SAMN02745116_02446</name>
</gene>
<evidence type="ECO:0000313" key="8">
    <source>
        <dbReference type="EMBL" id="SKA11328.1"/>
    </source>
</evidence>
<dbReference type="PANTHER" id="PTHR35794:SF1">
    <property type="entry name" value="CELL CYCLE PROTEIN GPSB"/>
    <property type="match status" value="1"/>
</dbReference>
<feature type="region of interest" description="Disordered" evidence="7">
    <location>
        <begin position="101"/>
        <end position="131"/>
    </location>
</feature>
<keyword evidence="3" id="KW-0132">Cell division</keyword>
<dbReference type="AlphaFoldDB" id="A0A1T4R6N0"/>
<dbReference type="InterPro" id="IPR007793">
    <property type="entry name" value="DivIVA_fam"/>
</dbReference>
<dbReference type="Gene3D" id="6.10.250.660">
    <property type="match status" value="1"/>
</dbReference>
<dbReference type="STRING" id="263852.SAMN02745116_02446"/>
<evidence type="ECO:0000256" key="5">
    <source>
        <dbReference type="ARBA" id="ARBA00023306"/>
    </source>
</evidence>
<organism evidence="8 9">
    <name type="scientific">Pilibacter termitis</name>
    <dbReference type="NCBI Taxonomy" id="263852"/>
    <lineage>
        <taxon>Bacteria</taxon>
        <taxon>Bacillati</taxon>
        <taxon>Bacillota</taxon>
        <taxon>Bacilli</taxon>
        <taxon>Lactobacillales</taxon>
        <taxon>Enterococcaceae</taxon>
        <taxon>Pilibacter</taxon>
    </lineage>
</organism>
<evidence type="ECO:0000256" key="3">
    <source>
        <dbReference type="ARBA" id="ARBA00022618"/>
    </source>
</evidence>
<dbReference type="OrthoDB" id="389699at2"/>
<feature type="compositionally biased region" description="Basic and acidic residues" evidence="7">
    <location>
        <begin position="117"/>
        <end position="131"/>
    </location>
</feature>
<dbReference type="GO" id="GO:0005737">
    <property type="term" value="C:cytoplasm"/>
    <property type="evidence" value="ECO:0007669"/>
    <property type="project" value="UniProtKB-SubCell"/>
</dbReference>
<accession>A0A1T4R6N0</accession>
<protein>
    <submittedName>
        <fullName evidence="8">DivIVA domain-containing protein</fullName>
    </submittedName>
</protein>
<evidence type="ECO:0000256" key="1">
    <source>
        <dbReference type="ARBA" id="ARBA00004496"/>
    </source>
</evidence>
<keyword evidence="4 6" id="KW-0175">Coiled coil</keyword>
<evidence type="ECO:0000313" key="9">
    <source>
        <dbReference type="Proteomes" id="UP000190328"/>
    </source>
</evidence>
<keyword evidence="9" id="KW-1185">Reference proteome</keyword>
<dbReference type="NCBIfam" id="TIGR03544">
    <property type="entry name" value="DivI1A_domain"/>
    <property type="match status" value="1"/>
</dbReference>
<feature type="coiled-coil region" evidence="6">
    <location>
        <begin position="32"/>
        <end position="66"/>
    </location>
</feature>
<comment type="subcellular location">
    <subcellularLocation>
        <location evidence="1">Cytoplasm</location>
    </subcellularLocation>
</comment>
<dbReference type="InterPro" id="IPR019933">
    <property type="entry name" value="DivIVA_domain"/>
</dbReference>
<sequence>MDELNYTTQEILNQQFKTKMRGYDPEEVDEYLDNIIRDYEAMQKEILALQEENDHLQAQVEKLQKISSAKPQEAAQPKSATVTNFDILKRLSNLEREVFGSKLGADNENGQPAPRRAFVEPEVDKEATRLF</sequence>